<keyword evidence="3 7" id="KW-0597">Phosphoprotein</keyword>
<dbReference type="Proteomes" id="UP000534783">
    <property type="component" value="Unassembled WGS sequence"/>
</dbReference>
<dbReference type="SMART" id="SM00387">
    <property type="entry name" value="HATPase_c"/>
    <property type="match status" value="1"/>
</dbReference>
<evidence type="ECO:0000313" key="14">
    <source>
        <dbReference type="EMBL" id="NKE73244.1"/>
    </source>
</evidence>
<feature type="modified residue" description="4-aspartylphosphate" evidence="7">
    <location>
        <position position="58"/>
    </location>
</feature>
<dbReference type="Gene3D" id="3.40.50.2300">
    <property type="match status" value="1"/>
</dbReference>
<dbReference type="PANTHER" id="PTHR43047:SF72">
    <property type="entry name" value="OSMOSENSING HISTIDINE PROTEIN KINASE SLN1"/>
    <property type="match status" value="1"/>
</dbReference>
<dbReference type="CDD" id="cd16922">
    <property type="entry name" value="HATPase_EvgS-ArcB-TorS-like"/>
    <property type="match status" value="1"/>
</dbReference>
<evidence type="ECO:0000256" key="6">
    <source>
        <dbReference type="ARBA" id="ARBA00023012"/>
    </source>
</evidence>
<dbReference type="FunFam" id="1.10.287.130:FF:000001">
    <property type="entry name" value="Two-component sensor histidine kinase"/>
    <property type="match status" value="1"/>
</dbReference>
<dbReference type="InterPro" id="IPR036097">
    <property type="entry name" value="HisK_dim/P_sf"/>
</dbReference>
<feature type="coiled-coil region" evidence="8">
    <location>
        <begin position="262"/>
        <end position="292"/>
    </location>
</feature>
<evidence type="ECO:0000259" key="13">
    <source>
        <dbReference type="PROSITE" id="PS50113"/>
    </source>
</evidence>
<feature type="domain" description="Response regulatory" evidence="11">
    <location>
        <begin position="9"/>
        <end position="126"/>
    </location>
</feature>
<dbReference type="CDD" id="cd00130">
    <property type="entry name" value="PAS"/>
    <property type="match status" value="1"/>
</dbReference>
<dbReference type="PANTHER" id="PTHR43047">
    <property type="entry name" value="TWO-COMPONENT HISTIDINE PROTEIN KINASE"/>
    <property type="match status" value="1"/>
</dbReference>
<gene>
    <name evidence="14" type="ORF">MNODULE_21025</name>
</gene>
<keyword evidence="8" id="KW-0175">Coiled coil</keyword>
<protein>
    <recommendedName>
        <fullName evidence="2">histidine kinase</fullName>
        <ecNumber evidence="2">2.7.13.3</ecNumber>
    </recommendedName>
</protein>
<dbReference type="InterPro" id="IPR004358">
    <property type="entry name" value="Sig_transdc_His_kin-like_C"/>
</dbReference>
<evidence type="ECO:0000259" key="11">
    <source>
        <dbReference type="PROSITE" id="PS50110"/>
    </source>
</evidence>
<dbReference type="EMBL" id="VTOW01000005">
    <property type="protein sequence ID" value="NKE73244.1"/>
    <property type="molecule type" value="Genomic_DNA"/>
</dbReference>
<feature type="compositionally biased region" description="Polar residues" evidence="9">
    <location>
        <begin position="541"/>
        <end position="551"/>
    </location>
</feature>
<dbReference type="SUPFAM" id="SSF55785">
    <property type="entry name" value="PYP-like sensor domain (PAS domain)"/>
    <property type="match status" value="1"/>
</dbReference>
<feature type="domain" description="Histidine kinase" evidence="10">
    <location>
        <begin position="299"/>
        <end position="517"/>
    </location>
</feature>
<dbReference type="InterPro" id="IPR003661">
    <property type="entry name" value="HisK_dim/P_dom"/>
</dbReference>
<dbReference type="PRINTS" id="PR00344">
    <property type="entry name" value="BCTRLSENSOR"/>
</dbReference>
<dbReference type="GO" id="GO:0009927">
    <property type="term" value="F:histidine phosphotransfer kinase activity"/>
    <property type="evidence" value="ECO:0007669"/>
    <property type="project" value="TreeGrafter"/>
</dbReference>
<dbReference type="FunFam" id="3.30.565.10:FF:000010">
    <property type="entry name" value="Sensor histidine kinase RcsC"/>
    <property type="match status" value="1"/>
</dbReference>
<comment type="caution">
    <text evidence="14">The sequence shown here is derived from an EMBL/GenBank/DDBJ whole genome shotgun (WGS) entry which is preliminary data.</text>
</comment>
<evidence type="ECO:0000256" key="2">
    <source>
        <dbReference type="ARBA" id="ARBA00012438"/>
    </source>
</evidence>
<feature type="domain" description="PAS" evidence="12">
    <location>
        <begin position="149"/>
        <end position="219"/>
    </location>
</feature>
<accession>A0A7X6DTV2</accession>
<dbReference type="Pfam" id="PF08447">
    <property type="entry name" value="PAS_3"/>
    <property type="match status" value="1"/>
</dbReference>
<dbReference type="InterPro" id="IPR013655">
    <property type="entry name" value="PAS_fold_3"/>
</dbReference>
<dbReference type="PROSITE" id="PS50109">
    <property type="entry name" value="HIS_KIN"/>
    <property type="match status" value="1"/>
</dbReference>
<evidence type="ECO:0000256" key="3">
    <source>
        <dbReference type="ARBA" id="ARBA00022553"/>
    </source>
</evidence>
<feature type="region of interest" description="Disordered" evidence="9">
    <location>
        <begin position="512"/>
        <end position="551"/>
    </location>
</feature>
<dbReference type="InterPro" id="IPR011006">
    <property type="entry name" value="CheY-like_superfamily"/>
</dbReference>
<dbReference type="Gene3D" id="3.30.450.20">
    <property type="entry name" value="PAS domain"/>
    <property type="match status" value="1"/>
</dbReference>
<dbReference type="Pfam" id="PF02518">
    <property type="entry name" value="HATPase_c"/>
    <property type="match status" value="1"/>
</dbReference>
<keyword evidence="5" id="KW-0418">Kinase</keyword>
<dbReference type="InterPro" id="IPR000014">
    <property type="entry name" value="PAS"/>
</dbReference>
<name>A0A7X6DTV2_9BACT</name>
<dbReference type="SMART" id="SM00448">
    <property type="entry name" value="REC"/>
    <property type="match status" value="1"/>
</dbReference>
<feature type="domain" description="PAC" evidence="13">
    <location>
        <begin position="222"/>
        <end position="274"/>
    </location>
</feature>
<keyword evidence="15" id="KW-1185">Reference proteome</keyword>
<reference evidence="14 15" key="1">
    <citation type="journal article" date="2020" name="Nature">
        <title>Bacterial chemolithoautotrophy via manganese oxidation.</title>
        <authorList>
            <person name="Yu H."/>
            <person name="Leadbetter J.R."/>
        </authorList>
    </citation>
    <scope>NUCLEOTIDE SEQUENCE [LARGE SCALE GENOMIC DNA]</scope>
    <source>
        <strain evidence="14 15">Mn-1</strain>
    </source>
</reference>
<dbReference type="PROSITE" id="PS50113">
    <property type="entry name" value="PAC"/>
    <property type="match status" value="1"/>
</dbReference>
<evidence type="ECO:0000256" key="5">
    <source>
        <dbReference type="ARBA" id="ARBA00022777"/>
    </source>
</evidence>
<evidence type="ECO:0000259" key="12">
    <source>
        <dbReference type="PROSITE" id="PS50112"/>
    </source>
</evidence>
<dbReference type="Gene3D" id="1.10.287.130">
    <property type="match status" value="1"/>
</dbReference>
<dbReference type="NCBIfam" id="TIGR00229">
    <property type="entry name" value="sensory_box"/>
    <property type="match status" value="1"/>
</dbReference>
<dbReference type="CDD" id="cd00082">
    <property type="entry name" value="HisKA"/>
    <property type="match status" value="1"/>
</dbReference>
<dbReference type="InterPro" id="IPR003594">
    <property type="entry name" value="HATPase_dom"/>
</dbReference>
<keyword evidence="6" id="KW-0902">Two-component regulatory system</keyword>
<dbReference type="SMART" id="SM00091">
    <property type="entry name" value="PAS"/>
    <property type="match status" value="1"/>
</dbReference>
<evidence type="ECO:0000256" key="9">
    <source>
        <dbReference type="SAM" id="MobiDB-lite"/>
    </source>
</evidence>
<comment type="catalytic activity">
    <reaction evidence="1">
        <text>ATP + protein L-histidine = ADP + protein N-phospho-L-histidine.</text>
        <dbReference type="EC" id="2.7.13.3"/>
    </reaction>
</comment>
<proteinExistence type="predicted"/>
<dbReference type="PROSITE" id="PS50110">
    <property type="entry name" value="RESPONSE_REGULATORY"/>
    <property type="match status" value="1"/>
</dbReference>
<dbReference type="GO" id="GO:0005886">
    <property type="term" value="C:plasma membrane"/>
    <property type="evidence" value="ECO:0007669"/>
    <property type="project" value="TreeGrafter"/>
</dbReference>
<evidence type="ECO:0000256" key="7">
    <source>
        <dbReference type="PROSITE-ProRule" id="PRU00169"/>
    </source>
</evidence>
<evidence type="ECO:0000256" key="1">
    <source>
        <dbReference type="ARBA" id="ARBA00000085"/>
    </source>
</evidence>
<dbReference type="InterPro" id="IPR000700">
    <property type="entry name" value="PAS-assoc_C"/>
</dbReference>
<evidence type="ECO:0000256" key="4">
    <source>
        <dbReference type="ARBA" id="ARBA00022679"/>
    </source>
</evidence>
<dbReference type="SUPFAM" id="SSF47384">
    <property type="entry name" value="Homodimeric domain of signal transducing histidine kinase"/>
    <property type="match status" value="1"/>
</dbReference>
<dbReference type="InterPro" id="IPR005467">
    <property type="entry name" value="His_kinase_dom"/>
</dbReference>
<organism evidence="14 15">
    <name type="scientific">Candidatus Manganitrophus noduliformans</name>
    <dbReference type="NCBI Taxonomy" id="2606439"/>
    <lineage>
        <taxon>Bacteria</taxon>
        <taxon>Pseudomonadati</taxon>
        <taxon>Nitrospirota</taxon>
        <taxon>Nitrospiria</taxon>
        <taxon>Candidatus Troglogloeales</taxon>
        <taxon>Candidatus Manganitrophaceae</taxon>
        <taxon>Candidatus Manganitrophus</taxon>
    </lineage>
</organism>
<evidence type="ECO:0000313" key="15">
    <source>
        <dbReference type="Proteomes" id="UP000534783"/>
    </source>
</evidence>
<dbReference type="InterPro" id="IPR001789">
    <property type="entry name" value="Sig_transdc_resp-reg_receiver"/>
</dbReference>
<dbReference type="RefSeq" id="WP_168063176.1">
    <property type="nucleotide sequence ID" value="NZ_VTOW01000005.1"/>
</dbReference>
<dbReference type="SMART" id="SM00388">
    <property type="entry name" value="HisKA"/>
    <property type="match status" value="1"/>
</dbReference>
<dbReference type="EC" id="2.7.13.3" evidence="2"/>
<dbReference type="SUPFAM" id="SSF55874">
    <property type="entry name" value="ATPase domain of HSP90 chaperone/DNA topoisomerase II/histidine kinase"/>
    <property type="match status" value="1"/>
</dbReference>
<dbReference type="InterPro" id="IPR001610">
    <property type="entry name" value="PAC"/>
</dbReference>
<dbReference type="InterPro" id="IPR035965">
    <property type="entry name" value="PAS-like_dom_sf"/>
</dbReference>
<evidence type="ECO:0000259" key="10">
    <source>
        <dbReference type="PROSITE" id="PS50109"/>
    </source>
</evidence>
<dbReference type="Pfam" id="PF00072">
    <property type="entry name" value="Response_reg"/>
    <property type="match status" value="1"/>
</dbReference>
<dbReference type="Gene3D" id="3.30.565.10">
    <property type="entry name" value="Histidine kinase-like ATPase, C-terminal domain"/>
    <property type="match status" value="1"/>
</dbReference>
<sequence>MPQVKEGMNILLVDDHPENLLALEAVLDVPEYRLVRAQSGMEALRLLLKESFSLILLDVHMPGLNGYETAALIRERPKTRDIPIIFITAVNKSEEDVEKGYSVGAVDYIIKPFDPESLKAKVAILTGLHKKEELSRPAENLPLENTALSPQPYRNLTHAIPQIVWIAQPDGAVDFFNQPWFNYTGLSFEQSEGWGWTKVIHPEDHPSAIDQWTEALRGEKEYQMECRLKRADGAYRWHLYRASPERDSQGRVLAWLGTATDVNDQKQGQEKLQGIIEELEQKKKEAEAATRLKSEFVSNVSHELRTPLNAILGYASLVLEGTYGEVPESLKGPVDGIQRNAFELLELINNLLDLSKMESGQMPIAIAPVDLRRLLPEAAQKVAPLLSGKKVAVKWRIADNLKNIQSDPLKIRQIFMNLLSNAIKFTEEGSIAISAVDSDGGILLSIEDTGIGIREEDLPVIFDAFRQIDGSATREAGGSGLGLTIVKKILEVLQGRIEVRSKPGKGSTFTIFLPEDLPNLPKPISTPSGAPSANPDPASLEKSNSASEETV</sequence>
<evidence type="ECO:0000256" key="8">
    <source>
        <dbReference type="SAM" id="Coils"/>
    </source>
</evidence>
<dbReference type="SUPFAM" id="SSF52172">
    <property type="entry name" value="CheY-like"/>
    <property type="match status" value="1"/>
</dbReference>
<dbReference type="InterPro" id="IPR036890">
    <property type="entry name" value="HATPase_C_sf"/>
</dbReference>
<dbReference type="Pfam" id="PF00512">
    <property type="entry name" value="HisKA"/>
    <property type="match status" value="1"/>
</dbReference>
<dbReference type="PROSITE" id="PS50112">
    <property type="entry name" value="PAS"/>
    <property type="match status" value="1"/>
</dbReference>
<keyword evidence="4" id="KW-0808">Transferase</keyword>
<dbReference type="SMART" id="SM00086">
    <property type="entry name" value="PAC"/>
    <property type="match status" value="1"/>
</dbReference>
<dbReference type="FunFam" id="3.30.450.20:FF:000099">
    <property type="entry name" value="Sensory box sensor histidine kinase"/>
    <property type="match status" value="1"/>
</dbReference>
<dbReference type="GO" id="GO:0000155">
    <property type="term" value="F:phosphorelay sensor kinase activity"/>
    <property type="evidence" value="ECO:0007669"/>
    <property type="project" value="InterPro"/>
</dbReference>
<dbReference type="AlphaFoldDB" id="A0A7X6DTV2"/>